<dbReference type="EMBL" id="AM406670">
    <property type="protein sequence ID" value="CAL96583.1"/>
    <property type="molecule type" value="Genomic_DNA"/>
</dbReference>
<dbReference type="KEGG" id="azo:azo3967"/>
<feature type="active site" description="Nucleophile" evidence="7">
    <location>
        <position position="409"/>
    </location>
</feature>
<evidence type="ECO:0000256" key="3">
    <source>
        <dbReference type="ARBA" id="ARBA00022670"/>
    </source>
</evidence>
<dbReference type="Proteomes" id="UP000002588">
    <property type="component" value="Chromosome"/>
</dbReference>
<keyword evidence="8" id="KW-0812">Transmembrane</keyword>
<dbReference type="PANTHER" id="PTHR33209">
    <property type="entry name" value="PROTEASE 4"/>
    <property type="match status" value="1"/>
</dbReference>
<dbReference type="Gene3D" id="6.20.330.10">
    <property type="match status" value="1"/>
</dbReference>
<keyword evidence="6 8" id="KW-0472">Membrane</keyword>
<dbReference type="InterPro" id="IPR047217">
    <property type="entry name" value="S49_SppA_67K_type_N"/>
</dbReference>
<keyword evidence="5" id="KW-0720">Serine protease</keyword>
<organism evidence="10 11">
    <name type="scientific">Azoarcus sp. (strain BH72)</name>
    <dbReference type="NCBI Taxonomy" id="418699"/>
    <lineage>
        <taxon>Bacteria</taxon>
        <taxon>Pseudomonadati</taxon>
        <taxon>Pseudomonadota</taxon>
        <taxon>Betaproteobacteria</taxon>
        <taxon>Rhodocyclales</taxon>
        <taxon>Zoogloeaceae</taxon>
        <taxon>Azoarcus</taxon>
    </lineage>
</organism>
<dbReference type="Pfam" id="PF01343">
    <property type="entry name" value="Peptidase_S49"/>
    <property type="match status" value="2"/>
</dbReference>
<keyword evidence="11" id="KW-1185">Reference proteome</keyword>
<feature type="domain" description="Peptidase S49" evidence="9">
    <location>
        <begin position="138"/>
        <end position="294"/>
    </location>
</feature>
<evidence type="ECO:0000256" key="5">
    <source>
        <dbReference type="ARBA" id="ARBA00022825"/>
    </source>
</evidence>
<feature type="transmembrane region" description="Helical" evidence="8">
    <location>
        <begin position="34"/>
        <end position="54"/>
    </location>
</feature>
<dbReference type="GO" id="GO:0016020">
    <property type="term" value="C:membrane"/>
    <property type="evidence" value="ECO:0007669"/>
    <property type="project" value="UniProtKB-SubCell"/>
</dbReference>
<dbReference type="PANTHER" id="PTHR33209:SF1">
    <property type="entry name" value="PEPTIDASE S49 DOMAIN-CONTAINING PROTEIN"/>
    <property type="match status" value="1"/>
</dbReference>
<dbReference type="AlphaFoldDB" id="A1KCM7"/>
<comment type="similarity">
    <text evidence="2">Belongs to the peptidase S49 family.</text>
</comment>
<evidence type="ECO:0000256" key="6">
    <source>
        <dbReference type="ARBA" id="ARBA00023136"/>
    </source>
</evidence>
<evidence type="ECO:0000313" key="10">
    <source>
        <dbReference type="EMBL" id="CAL96583.1"/>
    </source>
</evidence>
<dbReference type="STRING" id="62928.azo3967"/>
<dbReference type="GO" id="GO:0006465">
    <property type="term" value="P:signal peptide processing"/>
    <property type="evidence" value="ECO:0007669"/>
    <property type="project" value="InterPro"/>
</dbReference>
<comment type="subcellular location">
    <subcellularLocation>
        <location evidence="1">Membrane</location>
    </subcellularLocation>
</comment>
<dbReference type="EC" id="3.4.-.-" evidence="10"/>
<dbReference type="CDD" id="cd07018">
    <property type="entry name" value="S49_SppA_67K_type"/>
    <property type="match status" value="1"/>
</dbReference>
<dbReference type="InterPro" id="IPR002142">
    <property type="entry name" value="Peptidase_S49"/>
</dbReference>
<evidence type="ECO:0000259" key="9">
    <source>
        <dbReference type="Pfam" id="PF01343"/>
    </source>
</evidence>
<dbReference type="InterPro" id="IPR029045">
    <property type="entry name" value="ClpP/crotonase-like_dom_sf"/>
</dbReference>
<evidence type="ECO:0000256" key="2">
    <source>
        <dbReference type="ARBA" id="ARBA00008683"/>
    </source>
</evidence>
<feature type="domain" description="Peptidase S49" evidence="9">
    <location>
        <begin position="393"/>
        <end position="543"/>
    </location>
</feature>
<feature type="active site" description="Proton donor/acceptor" evidence="7">
    <location>
        <position position="206"/>
    </location>
</feature>
<keyword evidence="4 10" id="KW-0378">Hydrolase</keyword>
<evidence type="ECO:0000256" key="1">
    <source>
        <dbReference type="ARBA" id="ARBA00004370"/>
    </source>
</evidence>
<evidence type="ECO:0000256" key="7">
    <source>
        <dbReference type="PIRSR" id="PIRSR001217-1"/>
    </source>
</evidence>
<proteinExistence type="inferred from homology"/>
<reference evidence="10 11" key="1">
    <citation type="journal article" date="2006" name="Nat. Biotechnol.">
        <title>Complete genome of the mutualistic, N2-fixing grass endophyte Azoarcus sp. strain BH72.</title>
        <authorList>
            <person name="Krause A."/>
            <person name="Ramakumar A."/>
            <person name="Bartels D."/>
            <person name="Battistoni F."/>
            <person name="Bekel T."/>
            <person name="Boch J."/>
            <person name="Boehm M."/>
            <person name="Friedrich F."/>
            <person name="Hurek T."/>
            <person name="Krause L."/>
            <person name="Linke B."/>
            <person name="McHardy A.C."/>
            <person name="Sarkar A."/>
            <person name="Schneiker S."/>
            <person name="Syed A.A."/>
            <person name="Thauer R."/>
            <person name="Vorhoelter F.-J."/>
            <person name="Weidner S."/>
            <person name="Puehler A."/>
            <person name="Reinhold-Hurek B."/>
            <person name="Kaiser O."/>
            <person name="Goesmann A."/>
        </authorList>
    </citation>
    <scope>NUCLEOTIDE SEQUENCE [LARGE SCALE GENOMIC DNA]</scope>
    <source>
        <strain evidence="10 11">BH72</strain>
    </source>
</reference>
<name>A1KCM7_AZOSB</name>
<dbReference type="HOGENOM" id="CLU_008856_1_1_4"/>
<gene>
    <name evidence="10" type="ordered locus">azo3967</name>
</gene>
<dbReference type="NCBIfam" id="TIGR00706">
    <property type="entry name" value="SppA_dom"/>
    <property type="match status" value="1"/>
</dbReference>
<dbReference type="SUPFAM" id="SSF52096">
    <property type="entry name" value="ClpP/crotonase"/>
    <property type="match status" value="2"/>
</dbReference>
<evidence type="ECO:0000256" key="4">
    <source>
        <dbReference type="ARBA" id="ARBA00022801"/>
    </source>
</evidence>
<dbReference type="GO" id="GO:0008236">
    <property type="term" value="F:serine-type peptidase activity"/>
    <property type="evidence" value="ECO:0007669"/>
    <property type="project" value="UniProtKB-KW"/>
</dbReference>
<keyword evidence="8" id="KW-1133">Transmembrane helix</keyword>
<dbReference type="NCBIfam" id="TIGR00705">
    <property type="entry name" value="SppA_67K"/>
    <property type="match status" value="1"/>
</dbReference>
<dbReference type="InterPro" id="IPR004634">
    <property type="entry name" value="Pept_S49_pIV"/>
</dbReference>
<sequence length="613" mass="65554">MDEENVTVLRRLFRFIGRVLRALWRGVDLLRRTALNLVLLVLIVAALVAFFRAVPEVPQGAALVLRPQGVLVEQTVEAPLALLRGGAAGGQVALHDLLEAIRAAADDERIGALVIETDDLAGAGLSKLGELREAVVAFKASGKPVLARGERFTQGQYYLATVADEVHLAPDGFLLLQGLARHLTYFKDALDSLGIKLHVFRVGEYKSFSEPFTRNDMSDEDREASRDLLDGLWGAMRGEVARARKLTPEALDRYVLGFADVLAQAGGDPARAAQAAGLVDRLSTRDEWRAHLIERVGADKAGTGYRSVEADAYLFSLRAARPRHRDRVAVLVAQGAIADGEQPASAVGGDTLARQIREAREDNAVKAVVLRIDSPGGSAFASEVIRRELELTRRAGKPVVASMSSVAASGGYWIAVGADEIWALPTTVTGSIGIFAMLPEVSGPLARLGVHVDGVATGPLAGMPDPRRALDPGMAKAMQLGIEHGYRRFLEVVAEGRRMKVGEVDAVARGRVWTGETALELGLVDQLGGVDAAVRAAAKRAGLEHYSVQWPVTEVSAGRVLLQRLLADVGLDAALAAPASLRLVDGLEAAAAELARWNDPQQRYAHCLCAAPE</sequence>
<evidence type="ECO:0000256" key="8">
    <source>
        <dbReference type="SAM" id="Phobius"/>
    </source>
</evidence>
<dbReference type="CDD" id="cd07023">
    <property type="entry name" value="S49_Sppa_N_C"/>
    <property type="match status" value="1"/>
</dbReference>
<dbReference type="PIRSF" id="PIRSF001217">
    <property type="entry name" value="Protease_4_SppA"/>
    <property type="match status" value="1"/>
</dbReference>
<accession>A1KCM7</accession>
<evidence type="ECO:0000313" key="11">
    <source>
        <dbReference type="Proteomes" id="UP000002588"/>
    </source>
</evidence>
<protein>
    <submittedName>
        <fullName evidence="10">Protease IV</fullName>
        <ecNumber evidence="10">3.4.-.-</ecNumber>
    </submittedName>
</protein>
<dbReference type="RefSeq" id="WP_011767689.1">
    <property type="nucleotide sequence ID" value="NC_008702.1"/>
</dbReference>
<dbReference type="InterPro" id="IPR004635">
    <property type="entry name" value="Pept_S49_SppA"/>
</dbReference>
<dbReference type="InterPro" id="IPR047272">
    <property type="entry name" value="S49_SppA_C"/>
</dbReference>
<keyword evidence="3 10" id="KW-0645">Protease</keyword>
<dbReference type="eggNOG" id="COG0616">
    <property type="taxonomic scope" value="Bacteria"/>
</dbReference>
<dbReference type="Gene3D" id="3.90.226.10">
    <property type="entry name" value="2-enoyl-CoA Hydratase, Chain A, domain 1"/>
    <property type="match status" value="2"/>
</dbReference>